<gene>
    <name evidence="1" type="ORF">BDY19DRAFT_1017745</name>
</gene>
<dbReference type="Proteomes" id="UP001055072">
    <property type="component" value="Unassembled WGS sequence"/>
</dbReference>
<sequence>MKECGTPNVPSFLSLRKLQAKLTSEMGMTSTRHVSALGNEFYNNGAAQTYRLDWANPLVRPHIRPYVEVSSSVSEFYQAQRLHDEDVDLLQLMWANFTNAPDMHFYIKEVARMRNGSFVIPIKWVCAIDESRVETECADVYLVDYNPLTGDARVRNTEVIRIRASDLELDFLSLQSQGMQFTFDDKSPSWTCNMPHPVRERAEGRPTFTLGIMNWADDVSGNQSKQYNPHTNVYSANLNLPHRKLQQEFFIHFSSTSPTAGALEQLDGLLTDAGPAIWHEAFDCLLQREILFRLISRVDPADNPQQSELCSHIGLHGNKFCRRCHVGGTAKEMESHDGYESLFSIGTLRTAEDTIKEITNQFIAATHGNETNVEKMQTNSGVKDSISQVWIEQMIKQARLLHHARITNPETQDMWLKDRKLKGDERRAVRNEIIRGIEAEIMKWLTTQPQHRYDSLPLDSPLRDKLRPGDHYNILLGCAFTQGLDVHRDTLVELLHTYLLGLDKYVWHISHTSWDDSQRELMAVRLQNSSVDGLSIYPVRGHYMMKYRNNLIGKHFKTLQQVGVFHLHPDLLEQVHGTHLLELWKATGELGALLFYHTISDISTYLEDVKILIDNLLDIWSVIDPNRIIVKPKLHILQHIVDDIRNCGPAILFSTEIFECWNSIFRMCSVLSNHHAPSRDIAAALLDLERFKHQVSGGWWRSGDGTYVCAGDGVTGMFATNNAMQRRLGWHDDKAQPAGTLLRHSHAKRTIVPWESVLESISAGQEGVSITVDRTIPSQSPGTRWEYAKGFIAQSGDLCKEESWVFYEGPSTTLLASDNGRSVYAGRIQHIFVEDSMSSTKITGVAQIERFAISDCADSRLNMPVLFRDLGRQALHMVPIQNVRFIFNAQHDCLTAECTVSDETVHQQKEQIRLTQRTIRHGVMQRYFINMHAIHNAALIRNTLPRHLSKPKPYFENRTAMHRKFADNVSSTNTKRREVTAAKASETRARKAAEANLA</sequence>
<organism evidence="1 2">
    <name type="scientific">Irpex rosettiformis</name>
    <dbReference type="NCBI Taxonomy" id="378272"/>
    <lineage>
        <taxon>Eukaryota</taxon>
        <taxon>Fungi</taxon>
        <taxon>Dikarya</taxon>
        <taxon>Basidiomycota</taxon>
        <taxon>Agaricomycotina</taxon>
        <taxon>Agaricomycetes</taxon>
        <taxon>Polyporales</taxon>
        <taxon>Irpicaceae</taxon>
        <taxon>Irpex</taxon>
    </lineage>
</organism>
<comment type="caution">
    <text evidence="1">The sequence shown here is derived from an EMBL/GenBank/DDBJ whole genome shotgun (WGS) entry which is preliminary data.</text>
</comment>
<protein>
    <submittedName>
        <fullName evidence="1">Uncharacterized protein</fullName>
    </submittedName>
</protein>
<evidence type="ECO:0000313" key="1">
    <source>
        <dbReference type="EMBL" id="KAI0086224.1"/>
    </source>
</evidence>
<evidence type="ECO:0000313" key="2">
    <source>
        <dbReference type="Proteomes" id="UP001055072"/>
    </source>
</evidence>
<dbReference type="EMBL" id="MU274925">
    <property type="protein sequence ID" value="KAI0086224.1"/>
    <property type="molecule type" value="Genomic_DNA"/>
</dbReference>
<proteinExistence type="predicted"/>
<keyword evidence="2" id="KW-1185">Reference proteome</keyword>
<accession>A0ACB8TW99</accession>
<reference evidence="1" key="1">
    <citation type="journal article" date="2021" name="Environ. Microbiol.">
        <title>Gene family expansions and transcriptome signatures uncover fungal adaptations to wood decay.</title>
        <authorList>
            <person name="Hage H."/>
            <person name="Miyauchi S."/>
            <person name="Viragh M."/>
            <person name="Drula E."/>
            <person name="Min B."/>
            <person name="Chaduli D."/>
            <person name="Navarro D."/>
            <person name="Favel A."/>
            <person name="Norest M."/>
            <person name="Lesage-Meessen L."/>
            <person name="Balint B."/>
            <person name="Merenyi Z."/>
            <person name="de Eugenio L."/>
            <person name="Morin E."/>
            <person name="Martinez A.T."/>
            <person name="Baldrian P."/>
            <person name="Stursova M."/>
            <person name="Martinez M.J."/>
            <person name="Novotny C."/>
            <person name="Magnuson J.K."/>
            <person name="Spatafora J.W."/>
            <person name="Maurice S."/>
            <person name="Pangilinan J."/>
            <person name="Andreopoulos W."/>
            <person name="LaButti K."/>
            <person name="Hundley H."/>
            <person name="Na H."/>
            <person name="Kuo A."/>
            <person name="Barry K."/>
            <person name="Lipzen A."/>
            <person name="Henrissat B."/>
            <person name="Riley R."/>
            <person name="Ahrendt S."/>
            <person name="Nagy L.G."/>
            <person name="Grigoriev I.V."/>
            <person name="Martin F."/>
            <person name="Rosso M.N."/>
        </authorList>
    </citation>
    <scope>NUCLEOTIDE SEQUENCE</scope>
    <source>
        <strain evidence="1">CBS 384.51</strain>
    </source>
</reference>
<name>A0ACB8TW99_9APHY</name>